<dbReference type="PANTHER" id="PTHR35869:SF1">
    <property type="entry name" value="OUTER-MEMBRANE LIPOPROTEIN CARRIER PROTEIN"/>
    <property type="match status" value="1"/>
</dbReference>
<dbReference type="PANTHER" id="PTHR35869">
    <property type="entry name" value="OUTER-MEMBRANE LIPOPROTEIN CARRIER PROTEIN"/>
    <property type="match status" value="1"/>
</dbReference>
<accession>A0A413VW18</accession>
<feature type="chain" id="PRO_5019580966" description="Outer membrane lipoprotein carrier protein LolA" evidence="2">
    <location>
        <begin position="21"/>
        <end position="214"/>
    </location>
</feature>
<dbReference type="EMBL" id="QSGO01000002">
    <property type="protein sequence ID" value="RHB37820.1"/>
    <property type="molecule type" value="Genomic_DNA"/>
</dbReference>
<feature type="signal peptide" evidence="2">
    <location>
        <begin position="1"/>
        <end position="20"/>
    </location>
</feature>
<name>A0A413VW18_9BACE</name>
<organism evidence="3 4">
    <name type="scientific">Bacteroides nordii</name>
    <dbReference type="NCBI Taxonomy" id="291645"/>
    <lineage>
        <taxon>Bacteria</taxon>
        <taxon>Pseudomonadati</taxon>
        <taxon>Bacteroidota</taxon>
        <taxon>Bacteroidia</taxon>
        <taxon>Bacteroidales</taxon>
        <taxon>Bacteroidaceae</taxon>
        <taxon>Bacteroides</taxon>
    </lineage>
</organism>
<evidence type="ECO:0000313" key="3">
    <source>
        <dbReference type="EMBL" id="RHB37820.1"/>
    </source>
</evidence>
<dbReference type="Gene3D" id="2.50.20.10">
    <property type="entry name" value="Lipoprotein localisation LolA/LolB/LppX"/>
    <property type="match status" value="1"/>
</dbReference>
<evidence type="ECO:0008006" key="5">
    <source>
        <dbReference type="Google" id="ProtNLM"/>
    </source>
</evidence>
<protein>
    <recommendedName>
        <fullName evidence="5">Outer membrane lipoprotein carrier protein LolA</fullName>
    </recommendedName>
</protein>
<proteinExistence type="predicted"/>
<evidence type="ECO:0000256" key="1">
    <source>
        <dbReference type="ARBA" id="ARBA00022729"/>
    </source>
</evidence>
<evidence type="ECO:0000313" key="4">
    <source>
        <dbReference type="Proteomes" id="UP000284379"/>
    </source>
</evidence>
<dbReference type="CDD" id="cd16325">
    <property type="entry name" value="LolA"/>
    <property type="match status" value="1"/>
</dbReference>
<comment type="caution">
    <text evidence="3">The sequence shown here is derived from an EMBL/GenBank/DDBJ whole genome shotgun (WGS) entry which is preliminary data.</text>
</comment>
<dbReference type="SUPFAM" id="SSF89392">
    <property type="entry name" value="Prokaryotic lipoproteins and lipoprotein localization factors"/>
    <property type="match status" value="1"/>
</dbReference>
<reference evidence="3 4" key="1">
    <citation type="submission" date="2018-08" db="EMBL/GenBank/DDBJ databases">
        <title>A genome reference for cultivated species of the human gut microbiota.</title>
        <authorList>
            <person name="Zou Y."/>
            <person name="Xue W."/>
            <person name="Luo G."/>
        </authorList>
    </citation>
    <scope>NUCLEOTIDE SEQUENCE [LARGE SCALE GENOMIC DNA]</scope>
    <source>
        <strain evidence="3 4">AM40-30BH</strain>
    </source>
</reference>
<dbReference type="InterPro" id="IPR004564">
    <property type="entry name" value="OM_lipoprot_carrier_LolA-like"/>
</dbReference>
<evidence type="ECO:0000256" key="2">
    <source>
        <dbReference type="SAM" id="SignalP"/>
    </source>
</evidence>
<gene>
    <name evidence="3" type="ORF">DW888_04450</name>
</gene>
<keyword evidence="1 2" id="KW-0732">Signal</keyword>
<dbReference type="GeneID" id="69501032"/>
<dbReference type="InterPro" id="IPR029046">
    <property type="entry name" value="LolA/LolB/LppX"/>
</dbReference>
<dbReference type="AlphaFoldDB" id="A0A413VW18"/>
<dbReference type="Pfam" id="PF16584">
    <property type="entry name" value="LolA_2"/>
    <property type="match status" value="1"/>
</dbReference>
<dbReference type="Proteomes" id="UP000284379">
    <property type="component" value="Unassembled WGS sequence"/>
</dbReference>
<dbReference type="RefSeq" id="WP_002559553.1">
    <property type="nucleotide sequence ID" value="NZ_CABJFV010000002.1"/>
</dbReference>
<sequence>MKKYIFNILIALLTTLPVLAQKQAQAKLVLDKTAAAFEKAGGVKADFSVQAFNKGHSVGTATGTIELKGEKFFLKTAETVSWFDGKTQWSYLTQNDEVNISTPTEAELQGLNPYALLYLYKKGFDYELGKVADFHGKQVYEVILTATDKKQDLSRIVLYVVKSTYQPVYIKVEQRDGSRSEITITRYQTGLKLSDSVFVFNKQQYPTAEIIDLR</sequence>